<protein>
    <submittedName>
        <fullName evidence="1">Uncharacterized protein</fullName>
    </submittedName>
</protein>
<dbReference type="AlphaFoldDB" id="A0A2W1B7N3"/>
<evidence type="ECO:0000313" key="2">
    <source>
        <dbReference type="Proteomes" id="UP000249218"/>
    </source>
</evidence>
<reference evidence="1 2" key="1">
    <citation type="journal article" date="2017" name="BMC Biol.">
        <title>Genomic innovations, transcriptional plasticity and gene loss underlying the evolution and divergence of two highly polyphagous and invasive Helicoverpa pest species.</title>
        <authorList>
            <person name="Pearce S.L."/>
            <person name="Clarke D.F."/>
            <person name="East P.D."/>
            <person name="Elfekih S."/>
            <person name="Gordon K.H."/>
            <person name="Jermiin L.S."/>
            <person name="McGaughran A."/>
            <person name="Oakeshott J.G."/>
            <person name="Papanikolaou A."/>
            <person name="Perera O.P."/>
            <person name="Rane R.V."/>
            <person name="Richards S."/>
            <person name="Tay W.T."/>
            <person name="Walsh T.K."/>
            <person name="Anderson A."/>
            <person name="Anderson C.J."/>
            <person name="Asgari S."/>
            <person name="Board P.G."/>
            <person name="Bretschneider A."/>
            <person name="Campbell P.M."/>
            <person name="Chertemps T."/>
            <person name="Christeller J.T."/>
            <person name="Coppin C.W."/>
            <person name="Downes S.J."/>
            <person name="Duan G."/>
            <person name="Farnsworth C.A."/>
            <person name="Good R.T."/>
            <person name="Han L.B."/>
            <person name="Han Y.C."/>
            <person name="Hatje K."/>
            <person name="Horne I."/>
            <person name="Huang Y.P."/>
            <person name="Hughes D.S."/>
            <person name="Jacquin-Joly E."/>
            <person name="James W."/>
            <person name="Jhangiani S."/>
            <person name="Kollmar M."/>
            <person name="Kuwar S.S."/>
            <person name="Li S."/>
            <person name="Liu N.Y."/>
            <person name="Maibeche M.T."/>
            <person name="Miller J.R."/>
            <person name="Montagne N."/>
            <person name="Perry T."/>
            <person name="Qu J."/>
            <person name="Song S.V."/>
            <person name="Sutton G.G."/>
            <person name="Vogel H."/>
            <person name="Walenz B.P."/>
            <person name="Xu W."/>
            <person name="Zhang H.J."/>
            <person name="Zou Z."/>
            <person name="Batterham P."/>
            <person name="Edwards O.R."/>
            <person name="Feyereisen R."/>
            <person name="Gibbs R.A."/>
            <person name="Heckel D.G."/>
            <person name="McGrath A."/>
            <person name="Robin C."/>
            <person name="Scherer S.E."/>
            <person name="Worley K.C."/>
            <person name="Wu Y.D."/>
        </authorList>
    </citation>
    <scope>NUCLEOTIDE SEQUENCE [LARGE SCALE GENOMIC DNA]</scope>
    <source>
        <strain evidence="1">Harm_GR_Male_#8</strain>
        <tissue evidence="1">Whole organism</tissue>
    </source>
</reference>
<accession>A0A2W1B7N3</accession>
<keyword evidence="2" id="KW-1185">Reference proteome</keyword>
<name>A0A2W1B7N3_HELAM</name>
<gene>
    <name evidence="1" type="primary">HaOG214152</name>
    <name evidence="1" type="ORF">B5X24_HaOG214152</name>
</gene>
<proteinExistence type="predicted"/>
<dbReference type="EMBL" id="KZ150383">
    <property type="protein sequence ID" value="PZC71081.1"/>
    <property type="molecule type" value="Genomic_DNA"/>
</dbReference>
<sequence length="91" mass="10169">MYKTIMTGDEIRVEKARPRMLSTTELSQLLHVSDRTLARACLHRPERRAPSSTPATRPRTVFALTYLSTIDMSASRDANLAVALPERVALS</sequence>
<dbReference type="Proteomes" id="UP000249218">
    <property type="component" value="Unassembled WGS sequence"/>
</dbReference>
<organism evidence="1 2">
    <name type="scientific">Helicoverpa armigera</name>
    <name type="common">Cotton bollworm</name>
    <name type="synonym">Heliothis armigera</name>
    <dbReference type="NCBI Taxonomy" id="29058"/>
    <lineage>
        <taxon>Eukaryota</taxon>
        <taxon>Metazoa</taxon>
        <taxon>Ecdysozoa</taxon>
        <taxon>Arthropoda</taxon>
        <taxon>Hexapoda</taxon>
        <taxon>Insecta</taxon>
        <taxon>Pterygota</taxon>
        <taxon>Neoptera</taxon>
        <taxon>Endopterygota</taxon>
        <taxon>Lepidoptera</taxon>
        <taxon>Glossata</taxon>
        <taxon>Ditrysia</taxon>
        <taxon>Noctuoidea</taxon>
        <taxon>Noctuidae</taxon>
        <taxon>Heliothinae</taxon>
        <taxon>Helicoverpa</taxon>
    </lineage>
</organism>
<evidence type="ECO:0000313" key="1">
    <source>
        <dbReference type="EMBL" id="PZC71081.1"/>
    </source>
</evidence>